<comment type="cofactor">
    <cofactor evidence="2">
        <name>Zn(2+)</name>
        <dbReference type="ChEBI" id="CHEBI:29105"/>
    </cofactor>
    <text evidence="2">Binds 1 zinc ion per subunit.</text>
</comment>
<dbReference type="Gene3D" id="3.40.390.10">
    <property type="entry name" value="Collagenase (Catalytic Domain)"/>
    <property type="match status" value="1"/>
</dbReference>
<dbReference type="InterPro" id="IPR024079">
    <property type="entry name" value="MetalloPept_cat_dom_sf"/>
</dbReference>
<dbReference type="PANTHER" id="PTHR10127">
    <property type="entry name" value="DISCOIDIN, CUB, EGF, LAMININ , AND ZINC METALLOPROTEASE DOMAIN CONTAINING"/>
    <property type="match status" value="1"/>
</dbReference>
<comment type="caution">
    <text evidence="1">Lacks conserved residue(s) required for the propagation of feature annotation.</text>
</comment>
<dbReference type="EMBL" id="NCKV01034110">
    <property type="protein sequence ID" value="RWS18795.1"/>
    <property type="molecule type" value="Genomic_DNA"/>
</dbReference>
<keyword evidence="2" id="KW-0482">Metalloprotease</keyword>
<dbReference type="SUPFAM" id="SSF55486">
    <property type="entry name" value="Metalloproteases ('zincins'), catalytic domain"/>
    <property type="match status" value="1"/>
</dbReference>
<organism evidence="4 5">
    <name type="scientific">Leptotrombidium deliense</name>
    <dbReference type="NCBI Taxonomy" id="299467"/>
    <lineage>
        <taxon>Eukaryota</taxon>
        <taxon>Metazoa</taxon>
        <taxon>Ecdysozoa</taxon>
        <taxon>Arthropoda</taxon>
        <taxon>Chelicerata</taxon>
        <taxon>Arachnida</taxon>
        <taxon>Acari</taxon>
        <taxon>Acariformes</taxon>
        <taxon>Trombidiformes</taxon>
        <taxon>Prostigmata</taxon>
        <taxon>Anystina</taxon>
        <taxon>Parasitengona</taxon>
        <taxon>Trombiculoidea</taxon>
        <taxon>Trombiculidae</taxon>
        <taxon>Leptotrombidium</taxon>
    </lineage>
</organism>
<dbReference type="PANTHER" id="PTHR10127:SF850">
    <property type="entry name" value="METALLOENDOPEPTIDASE"/>
    <property type="match status" value="1"/>
</dbReference>
<keyword evidence="2" id="KW-0645">Protease</keyword>
<dbReference type="GO" id="GO:0006508">
    <property type="term" value="P:proteolysis"/>
    <property type="evidence" value="ECO:0007669"/>
    <property type="project" value="UniProtKB-KW"/>
</dbReference>
<dbReference type="PRINTS" id="PR00480">
    <property type="entry name" value="ASTACIN"/>
</dbReference>
<dbReference type="Pfam" id="PF01400">
    <property type="entry name" value="Astacin"/>
    <property type="match status" value="1"/>
</dbReference>
<proteinExistence type="predicted"/>
<keyword evidence="2" id="KW-0479">Metal-binding</keyword>
<keyword evidence="2" id="KW-0862">Zinc</keyword>
<comment type="caution">
    <text evidence="4">The sequence shown here is derived from an EMBL/GenBank/DDBJ whole genome shotgun (WGS) entry which is preliminary data.</text>
</comment>
<evidence type="ECO:0000259" key="3">
    <source>
        <dbReference type="PROSITE" id="PS51864"/>
    </source>
</evidence>
<accession>A0A443RUC8</accession>
<dbReference type="GO" id="GO:0046872">
    <property type="term" value="F:metal ion binding"/>
    <property type="evidence" value="ECO:0007669"/>
    <property type="project" value="UniProtKB-KW"/>
</dbReference>
<name>A0A443RUC8_9ACAR</name>
<evidence type="ECO:0000313" key="5">
    <source>
        <dbReference type="Proteomes" id="UP000288716"/>
    </source>
</evidence>
<dbReference type="GO" id="GO:0004222">
    <property type="term" value="F:metalloendopeptidase activity"/>
    <property type="evidence" value="ECO:0007669"/>
    <property type="project" value="UniProtKB-UniRule"/>
</dbReference>
<keyword evidence="5" id="KW-1185">Reference proteome</keyword>
<evidence type="ECO:0000256" key="1">
    <source>
        <dbReference type="PROSITE-ProRule" id="PRU01211"/>
    </source>
</evidence>
<keyword evidence="2" id="KW-0378">Hydrolase</keyword>
<dbReference type="Proteomes" id="UP000288716">
    <property type="component" value="Unassembled WGS sequence"/>
</dbReference>
<feature type="non-terminal residue" evidence="4">
    <location>
        <position position="1"/>
    </location>
</feature>
<dbReference type="AlphaFoldDB" id="A0A443RUC8"/>
<protein>
    <recommendedName>
        <fullName evidence="2">Metalloendopeptidase</fullName>
        <ecNumber evidence="2">3.4.24.-</ecNumber>
    </recommendedName>
</protein>
<dbReference type="VEuPathDB" id="VectorBase:LDEU013245"/>
<sequence>NIKTGHEKNFIKLLEDENMIYMPFDYDSNMQYGSLTFSRDGTSPTMTPKKEGVELKKPKHKNGLSEYDAISINKMYKCY</sequence>
<dbReference type="OrthoDB" id="291007at2759"/>
<gene>
    <name evidence="4" type="ORF">B4U80_05731</name>
</gene>
<dbReference type="InterPro" id="IPR001506">
    <property type="entry name" value="Peptidase_M12A"/>
</dbReference>
<dbReference type="EC" id="3.4.24.-" evidence="2"/>
<dbReference type="PROSITE" id="PS51864">
    <property type="entry name" value="ASTACIN"/>
    <property type="match status" value="1"/>
</dbReference>
<evidence type="ECO:0000256" key="2">
    <source>
        <dbReference type="RuleBase" id="RU361183"/>
    </source>
</evidence>
<feature type="domain" description="Peptidase M12A" evidence="3">
    <location>
        <begin position="1"/>
        <end position="79"/>
    </location>
</feature>
<evidence type="ECO:0000313" key="4">
    <source>
        <dbReference type="EMBL" id="RWS18795.1"/>
    </source>
</evidence>
<reference evidence="4 5" key="1">
    <citation type="journal article" date="2018" name="Gigascience">
        <title>Genomes of trombidid mites reveal novel predicted allergens and laterally-transferred genes associated with secondary metabolism.</title>
        <authorList>
            <person name="Dong X."/>
            <person name="Chaisiri K."/>
            <person name="Xia D."/>
            <person name="Armstrong S.D."/>
            <person name="Fang Y."/>
            <person name="Donnelly M.J."/>
            <person name="Kadowaki T."/>
            <person name="McGarry J.W."/>
            <person name="Darby A.C."/>
            <person name="Makepeace B.L."/>
        </authorList>
    </citation>
    <scope>NUCLEOTIDE SEQUENCE [LARGE SCALE GENOMIC DNA]</scope>
    <source>
        <strain evidence="4">UoL-UT</strain>
    </source>
</reference>